<sequence>MRAKNLALILGISIVLLFSFFFATNGSYQLSFKARFYESIGNYEQALQLSKEALSIDAYNKMATATHANATNSLKFVTYISQGNEYLSKIRAMSDKGVSKADRERIKIMCEIMIDDFVTLTSVYTRDDELRQNAKDMYENFLKLKSELFKD</sequence>
<evidence type="ECO:0008006" key="3">
    <source>
        <dbReference type="Google" id="ProtNLM"/>
    </source>
</evidence>
<evidence type="ECO:0000313" key="1">
    <source>
        <dbReference type="EMBL" id="CAD7287213.1"/>
    </source>
</evidence>
<comment type="caution">
    <text evidence="1">The sequence shown here is derived from an EMBL/GenBank/DDBJ whole genome shotgun (WGS) entry which is preliminary data.</text>
</comment>
<dbReference type="Proteomes" id="UP000789359">
    <property type="component" value="Unassembled WGS sequence"/>
</dbReference>
<organism evidence="1 2">
    <name type="scientific">Campylobacter suis</name>
    <dbReference type="NCBI Taxonomy" id="2790657"/>
    <lineage>
        <taxon>Bacteria</taxon>
        <taxon>Pseudomonadati</taxon>
        <taxon>Campylobacterota</taxon>
        <taxon>Epsilonproteobacteria</taxon>
        <taxon>Campylobacterales</taxon>
        <taxon>Campylobacteraceae</taxon>
        <taxon>Campylobacter</taxon>
    </lineage>
</organism>
<dbReference type="RefSeq" id="WP_230056598.1">
    <property type="nucleotide sequence ID" value="NZ_CAJHOE010000001.1"/>
</dbReference>
<accession>A0ABM8Q2Z9</accession>
<protein>
    <recommendedName>
        <fullName evidence="3">Tetratricopeptide repeat protein</fullName>
    </recommendedName>
</protein>
<keyword evidence="2" id="KW-1185">Reference proteome</keyword>
<gene>
    <name evidence="1" type="ORF">LMG8286_00844</name>
</gene>
<name>A0ABM8Q2Z9_9BACT</name>
<reference evidence="1 2" key="1">
    <citation type="submission" date="2020-11" db="EMBL/GenBank/DDBJ databases">
        <authorList>
            <person name="Peeters C."/>
        </authorList>
    </citation>
    <scope>NUCLEOTIDE SEQUENCE [LARGE SCALE GENOMIC DNA]</scope>
    <source>
        <strain evidence="1 2">LMG 8286</strain>
    </source>
</reference>
<evidence type="ECO:0000313" key="2">
    <source>
        <dbReference type="Proteomes" id="UP000789359"/>
    </source>
</evidence>
<dbReference type="EMBL" id="CAJHOE010000001">
    <property type="protein sequence ID" value="CAD7287213.1"/>
    <property type="molecule type" value="Genomic_DNA"/>
</dbReference>
<proteinExistence type="predicted"/>